<dbReference type="GO" id="GO:0009360">
    <property type="term" value="C:DNA polymerase III complex"/>
    <property type="evidence" value="ECO:0007669"/>
    <property type="project" value="InterPro"/>
</dbReference>
<dbReference type="EC" id="2.7.7.7" evidence="2"/>
<dbReference type="InterPro" id="IPR001270">
    <property type="entry name" value="ClpA/B"/>
</dbReference>
<dbReference type="Proteomes" id="UP000589373">
    <property type="component" value="Unassembled WGS sequence"/>
</dbReference>
<dbReference type="PANTHER" id="PTHR11669">
    <property type="entry name" value="REPLICATION FACTOR C / DNA POLYMERASE III GAMMA-TAU SUBUNIT"/>
    <property type="match status" value="1"/>
</dbReference>
<keyword evidence="10" id="KW-0239">DNA-directed DNA polymerase</keyword>
<dbReference type="EMBL" id="JAAZCD010000045">
    <property type="protein sequence ID" value="NLD31024.1"/>
    <property type="molecule type" value="Genomic_DNA"/>
</dbReference>
<dbReference type="GO" id="GO:0005524">
    <property type="term" value="F:ATP binding"/>
    <property type="evidence" value="ECO:0007669"/>
    <property type="project" value="UniProtKB-KW"/>
</dbReference>
<comment type="caution">
    <text evidence="14">The sequence shown here is derived from an EMBL/GenBank/DDBJ whole genome shotgun (WGS) entry which is preliminary data.</text>
</comment>
<proteinExistence type="inferred from homology"/>
<keyword evidence="3 14" id="KW-0808">Transferase</keyword>
<keyword evidence="9" id="KW-0067">ATP-binding</keyword>
<dbReference type="FunFam" id="1.10.8.60:FF:000013">
    <property type="entry name" value="DNA polymerase III subunit gamma/tau"/>
    <property type="match status" value="1"/>
</dbReference>
<dbReference type="InterPro" id="IPR045085">
    <property type="entry name" value="HLD_clamp_pol_III_gamma_tau"/>
</dbReference>
<dbReference type="GO" id="GO:0003887">
    <property type="term" value="F:DNA-directed DNA polymerase activity"/>
    <property type="evidence" value="ECO:0007669"/>
    <property type="project" value="UniProtKB-KW"/>
</dbReference>
<dbReference type="Gene3D" id="3.40.50.300">
    <property type="entry name" value="P-loop containing nucleotide triphosphate hydrolases"/>
    <property type="match status" value="1"/>
</dbReference>
<evidence type="ECO:0000256" key="1">
    <source>
        <dbReference type="ARBA" id="ARBA00006360"/>
    </source>
</evidence>
<sequence>MSYQALYRVWRPQRFGDIAGQEAVTQTLKNALIQGKTSHAYLFTGPRGTGKTSAAKIFAKAINCHHRVDGEPCNECETCRAITEGRLNDVIEIDAASNNGVEEIRDIRDKARYAPTQADYKVYIIDEVHMLSTGAFNALLKTLEEPPENVIFILATTEPHKIPLTIISRTQRFDFKRISYQDIINRMAYILQEEKIVYDEQALHVIARSANGGMRDALSLLDQIISYGSDAVTFENAVKVSGSLTEEMMISFSSALLHEETESALQLLQEILSAGKEAGRFREEMILFARDVRVYQQTNGKAFADNTQQYSEAFQTFSQEAPATFLYEMIEAFNETQGEMRFSTQPDIYLEVLAVKLSQSKAHAHATAAVPSAQTAPNGEVQRLAHELELVKKELAKLQELIASGNLTVSQEGAKAAPAKKETARQSNTSAGFKPNMGRTYQILGEATKQDLARVRDFWTDILDVLSVTQRAVLKQANPVAASPTSFILSFQYDILCQKATEDAELQAAVDAATQRMLQRPGELVCLTEEQWTSVRRNYIQNRNGSPAAESNGELKQAAPKQAPVPSAAPKQPVSATGDKDKPVDLDLPPEPPMPEMEDGYRGDYHPGNFADDFSVETDPIVIEEQKEQEVVDQALSLFGDEVVTVVED</sequence>
<reference evidence="14 15" key="1">
    <citation type="journal article" date="2020" name="Biotechnol. Biofuels">
        <title>New insights from the biogas microbiome by comprehensive genome-resolved metagenomics of nearly 1600 species originating from multiple anaerobic digesters.</title>
        <authorList>
            <person name="Campanaro S."/>
            <person name="Treu L."/>
            <person name="Rodriguez-R L.M."/>
            <person name="Kovalovszki A."/>
            <person name="Ziels R.M."/>
            <person name="Maus I."/>
            <person name="Zhu X."/>
            <person name="Kougias P.G."/>
            <person name="Basile A."/>
            <person name="Luo G."/>
            <person name="Schluter A."/>
            <person name="Konstantinidis K.T."/>
            <person name="Angelidaki I."/>
        </authorList>
    </citation>
    <scope>NUCLEOTIDE SEQUENCE [LARGE SCALE GENOMIC DNA]</scope>
    <source>
        <strain evidence="14">AS07pgkLD_105</strain>
    </source>
</reference>
<dbReference type="GO" id="GO:0046872">
    <property type="term" value="F:metal ion binding"/>
    <property type="evidence" value="ECO:0007669"/>
    <property type="project" value="UniProtKB-KW"/>
</dbReference>
<accession>A0A847D3T7</accession>
<dbReference type="SMART" id="SM00382">
    <property type="entry name" value="AAA"/>
    <property type="match status" value="1"/>
</dbReference>
<evidence type="ECO:0000256" key="9">
    <source>
        <dbReference type="ARBA" id="ARBA00022840"/>
    </source>
</evidence>
<keyword evidence="6" id="KW-0479">Metal-binding</keyword>
<keyword evidence="7" id="KW-0547">Nucleotide-binding</keyword>
<evidence type="ECO:0000256" key="12">
    <source>
        <dbReference type="SAM" id="MobiDB-lite"/>
    </source>
</evidence>
<gene>
    <name evidence="14" type="primary">dnaX</name>
    <name evidence="14" type="ORF">GX662_02010</name>
</gene>
<dbReference type="CDD" id="cd00009">
    <property type="entry name" value="AAA"/>
    <property type="match status" value="1"/>
</dbReference>
<evidence type="ECO:0000256" key="2">
    <source>
        <dbReference type="ARBA" id="ARBA00012417"/>
    </source>
</evidence>
<dbReference type="Pfam" id="PF13177">
    <property type="entry name" value="DNA_pol3_delta2"/>
    <property type="match status" value="1"/>
</dbReference>
<dbReference type="SUPFAM" id="SSF52540">
    <property type="entry name" value="P-loop containing nucleoside triphosphate hydrolases"/>
    <property type="match status" value="1"/>
</dbReference>
<dbReference type="InterPro" id="IPR008921">
    <property type="entry name" value="DNA_pol3_clamp-load_cplx_C"/>
</dbReference>
<dbReference type="PANTHER" id="PTHR11669:SF0">
    <property type="entry name" value="PROTEIN STICHEL-LIKE 2"/>
    <property type="match status" value="1"/>
</dbReference>
<evidence type="ECO:0000256" key="8">
    <source>
        <dbReference type="ARBA" id="ARBA00022833"/>
    </source>
</evidence>
<dbReference type="GO" id="GO:0006261">
    <property type="term" value="P:DNA-templated DNA replication"/>
    <property type="evidence" value="ECO:0007669"/>
    <property type="project" value="TreeGrafter"/>
</dbReference>
<evidence type="ECO:0000259" key="13">
    <source>
        <dbReference type="SMART" id="SM00382"/>
    </source>
</evidence>
<evidence type="ECO:0000256" key="10">
    <source>
        <dbReference type="ARBA" id="ARBA00022932"/>
    </source>
</evidence>
<dbReference type="Pfam" id="PF12169">
    <property type="entry name" value="DNA_pol3_gamma3"/>
    <property type="match status" value="1"/>
</dbReference>
<dbReference type="NCBIfam" id="NF004046">
    <property type="entry name" value="PRK05563.1"/>
    <property type="match status" value="1"/>
</dbReference>
<dbReference type="InterPro" id="IPR050238">
    <property type="entry name" value="DNA_Rep/Repair_Clamp_Loader"/>
</dbReference>
<evidence type="ECO:0000256" key="6">
    <source>
        <dbReference type="ARBA" id="ARBA00022723"/>
    </source>
</evidence>
<feature type="domain" description="AAA+ ATPase" evidence="13">
    <location>
        <begin position="37"/>
        <end position="179"/>
    </location>
</feature>
<evidence type="ECO:0000256" key="3">
    <source>
        <dbReference type="ARBA" id="ARBA00022679"/>
    </source>
</evidence>
<dbReference type="PRINTS" id="PR00300">
    <property type="entry name" value="CLPPROTEASEA"/>
</dbReference>
<keyword evidence="5" id="KW-0235">DNA replication</keyword>
<dbReference type="InterPro" id="IPR003593">
    <property type="entry name" value="AAA+_ATPase"/>
</dbReference>
<comment type="catalytic activity">
    <reaction evidence="11">
        <text>DNA(n) + a 2'-deoxyribonucleoside 5'-triphosphate = DNA(n+1) + diphosphate</text>
        <dbReference type="Rhea" id="RHEA:22508"/>
        <dbReference type="Rhea" id="RHEA-COMP:17339"/>
        <dbReference type="Rhea" id="RHEA-COMP:17340"/>
        <dbReference type="ChEBI" id="CHEBI:33019"/>
        <dbReference type="ChEBI" id="CHEBI:61560"/>
        <dbReference type="ChEBI" id="CHEBI:173112"/>
        <dbReference type="EC" id="2.7.7.7"/>
    </reaction>
</comment>
<evidence type="ECO:0000313" key="14">
    <source>
        <dbReference type="EMBL" id="NLD31024.1"/>
    </source>
</evidence>
<dbReference type="InterPro" id="IPR022754">
    <property type="entry name" value="DNA_pol_III_gamma-3"/>
</dbReference>
<dbReference type="SUPFAM" id="SSF48019">
    <property type="entry name" value="post-AAA+ oligomerization domain-like"/>
    <property type="match status" value="1"/>
</dbReference>
<dbReference type="RefSeq" id="WP_276641707.1">
    <property type="nucleotide sequence ID" value="NZ_JAAZCD010000045.1"/>
</dbReference>
<dbReference type="InterPro" id="IPR012763">
    <property type="entry name" value="DNA_pol_III_sug/sutau_N"/>
</dbReference>
<evidence type="ECO:0000256" key="4">
    <source>
        <dbReference type="ARBA" id="ARBA00022695"/>
    </source>
</evidence>
<evidence type="ECO:0000256" key="11">
    <source>
        <dbReference type="ARBA" id="ARBA00049244"/>
    </source>
</evidence>
<evidence type="ECO:0000256" key="7">
    <source>
        <dbReference type="ARBA" id="ARBA00022741"/>
    </source>
</evidence>
<protein>
    <recommendedName>
        <fullName evidence="2">DNA-directed DNA polymerase</fullName>
        <ecNumber evidence="2">2.7.7.7</ecNumber>
    </recommendedName>
</protein>
<dbReference type="AlphaFoldDB" id="A0A847D3T7"/>
<feature type="region of interest" description="Disordered" evidence="12">
    <location>
        <begin position="543"/>
        <end position="613"/>
    </location>
</feature>
<dbReference type="FunFam" id="3.40.50.300:FF:000014">
    <property type="entry name" value="DNA polymerase III subunit gamma/tau"/>
    <property type="match status" value="1"/>
</dbReference>
<dbReference type="CDD" id="cd18137">
    <property type="entry name" value="HLD_clamp_pol_III_gamma_tau"/>
    <property type="match status" value="1"/>
</dbReference>
<dbReference type="Gene3D" id="1.10.8.60">
    <property type="match status" value="1"/>
</dbReference>
<dbReference type="InterPro" id="IPR027417">
    <property type="entry name" value="P-loop_NTPase"/>
</dbReference>
<dbReference type="Gene3D" id="1.20.272.10">
    <property type="match status" value="1"/>
</dbReference>
<keyword evidence="8" id="KW-0862">Zinc</keyword>
<evidence type="ECO:0000313" key="15">
    <source>
        <dbReference type="Proteomes" id="UP000589373"/>
    </source>
</evidence>
<dbReference type="Pfam" id="PF22608">
    <property type="entry name" value="DNAX_ATPase_lid"/>
    <property type="match status" value="1"/>
</dbReference>
<evidence type="ECO:0000256" key="5">
    <source>
        <dbReference type="ARBA" id="ARBA00022705"/>
    </source>
</evidence>
<comment type="similarity">
    <text evidence="1">Belongs to the DnaX/STICHEL family.</text>
</comment>
<organism evidence="14 15">
    <name type="scientific">Trichococcus flocculiformis</name>
    <dbReference type="NCBI Taxonomy" id="82803"/>
    <lineage>
        <taxon>Bacteria</taxon>
        <taxon>Bacillati</taxon>
        <taxon>Bacillota</taxon>
        <taxon>Bacilli</taxon>
        <taxon>Lactobacillales</taxon>
        <taxon>Carnobacteriaceae</taxon>
        <taxon>Trichococcus</taxon>
    </lineage>
</organism>
<keyword evidence="4 14" id="KW-0548">Nucleotidyltransferase</keyword>
<name>A0A847D3T7_9LACT</name>
<dbReference type="GO" id="GO:0003677">
    <property type="term" value="F:DNA binding"/>
    <property type="evidence" value="ECO:0007669"/>
    <property type="project" value="InterPro"/>
</dbReference>
<dbReference type="NCBIfam" id="TIGR02397">
    <property type="entry name" value="dnaX_nterm"/>
    <property type="match status" value="1"/>
</dbReference>